<reference evidence="3" key="1">
    <citation type="submission" date="2023-07" db="EMBL/GenBank/DDBJ databases">
        <title>30 novel species of actinomycetes from the DSMZ collection.</title>
        <authorList>
            <person name="Nouioui I."/>
        </authorList>
    </citation>
    <scope>NUCLEOTIDE SEQUENCE [LARGE SCALE GENOMIC DNA]</scope>
    <source>
        <strain evidence="3">DSM 41640</strain>
    </source>
</reference>
<keyword evidence="1" id="KW-0812">Transmembrane</keyword>
<gene>
    <name evidence="2" type="ORF">RNB18_32355</name>
</gene>
<comment type="caution">
    <text evidence="2">The sequence shown here is derived from an EMBL/GenBank/DDBJ whole genome shotgun (WGS) entry which is preliminary data.</text>
</comment>
<accession>A0ABU2VHE4</accession>
<evidence type="ECO:0000256" key="1">
    <source>
        <dbReference type="SAM" id="Phobius"/>
    </source>
</evidence>
<sequence>MSSVIRGLRGFATLAGLVALLVYTWGLLHLAGAFLEAEDGGTGSAPIPPCRGNEQVVHVIDYSVSWFPLSFDCEMKGGGSYPAEVIPGYVNPVAVGSALAAVGCVIASAYVAELRLRAGARKGEAA</sequence>
<evidence type="ECO:0000313" key="3">
    <source>
        <dbReference type="Proteomes" id="UP001183824"/>
    </source>
</evidence>
<feature type="transmembrane region" description="Helical" evidence="1">
    <location>
        <begin position="12"/>
        <end position="35"/>
    </location>
</feature>
<dbReference type="RefSeq" id="WP_311717671.1">
    <property type="nucleotide sequence ID" value="NZ_JAVREZ010000013.1"/>
</dbReference>
<dbReference type="Proteomes" id="UP001183824">
    <property type="component" value="Unassembled WGS sequence"/>
</dbReference>
<keyword evidence="3" id="KW-1185">Reference proteome</keyword>
<evidence type="ECO:0000313" key="2">
    <source>
        <dbReference type="EMBL" id="MDT0484814.1"/>
    </source>
</evidence>
<dbReference type="EMBL" id="JAVREZ010000013">
    <property type="protein sequence ID" value="MDT0484814.1"/>
    <property type="molecule type" value="Genomic_DNA"/>
</dbReference>
<evidence type="ECO:0008006" key="4">
    <source>
        <dbReference type="Google" id="ProtNLM"/>
    </source>
</evidence>
<organism evidence="2 3">
    <name type="scientific">Streptomyces doebereineriae</name>
    <dbReference type="NCBI Taxonomy" id="3075528"/>
    <lineage>
        <taxon>Bacteria</taxon>
        <taxon>Bacillati</taxon>
        <taxon>Actinomycetota</taxon>
        <taxon>Actinomycetes</taxon>
        <taxon>Kitasatosporales</taxon>
        <taxon>Streptomycetaceae</taxon>
        <taxon>Streptomyces</taxon>
    </lineage>
</organism>
<keyword evidence="1" id="KW-0472">Membrane</keyword>
<feature type="transmembrane region" description="Helical" evidence="1">
    <location>
        <begin position="89"/>
        <end position="112"/>
    </location>
</feature>
<name>A0ABU2VHE4_9ACTN</name>
<protein>
    <recommendedName>
        <fullName evidence="4">Integral membrane protein</fullName>
    </recommendedName>
</protein>
<keyword evidence="1" id="KW-1133">Transmembrane helix</keyword>
<proteinExistence type="predicted"/>